<feature type="transmembrane region" description="Helical" evidence="8">
    <location>
        <begin position="256"/>
        <end position="275"/>
    </location>
</feature>
<dbReference type="RefSeq" id="WP_353948339.1">
    <property type="nucleotide sequence ID" value="NZ_CP159510.1"/>
</dbReference>
<dbReference type="GO" id="GO:0016020">
    <property type="term" value="C:membrane"/>
    <property type="evidence" value="ECO:0007669"/>
    <property type="project" value="UniProtKB-SubCell"/>
</dbReference>
<dbReference type="GO" id="GO:0042371">
    <property type="term" value="P:vitamin K biosynthetic process"/>
    <property type="evidence" value="ECO:0007669"/>
    <property type="project" value="TreeGrafter"/>
</dbReference>
<evidence type="ECO:0000256" key="8">
    <source>
        <dbReference type="SAM" id="Phobius"/>
    </source>
</evidence>
<dbReference type="EC" id="2.5.1.74" evidence="9"/>
<feature type="transmembrane region" description="Helical" evidence="8">
    <location>
        <begin position="84"/>
        <end position="107"/>
    </location>
</feature>
<evidence type="ECO:0000256" key="1">
    <source>
        <dbReference type="ARBA" id="ARBA00004141"/>
    </source>
</evidence>
<keyword evidence="6 8" id="KW-1133">Transmembrane helix</keyword>
<feature type="transmembrane region" description="Helical" evidence="8">
    <location>
        <begin position="43"/>
        <end position="63"/>
    </location>
</feature>
<dbReference type="InterPro" id="IPR026046">
    <property type="entry name" value="UBIAD1"/>
</dbReference>
<reference evidence="9" key="1">
    <citation type="submission" date="2024-06" db="EMBL/GenBank/DDBJ databases">
        <authorList>
            <person name="Fan A."/>
            <person name="Zhang F.Y."/>
            <person name="Zhang L."/>
        </authorList>
    </citation>
    <scope>NUCLEOTIDE SEQUENCE</scope>
    <source>
        <strain evidence="9">Y61</strain>
    </source>
</reference>
<dbReference type="EMBL" id="CP159510">
    <property type="protein sequence ID" value="XCJ17009.1"/>
    <property type="molecule type" value="Genomic_DNA"/>
</dbReference>
<evidence type="ECO:0000256" key="2">
    <source>
        <dbReference type="ARBA" id="ARBA00004863"/>
    </source>
</evidence>
<dbReference type="GO" id="GO:0009234">
    <property type="term" value="P:menaquinone biosynthetic process"/>
    <property type="evidence" value="ECO:0007669"/>
    <property type="project" value="UniProtKB-KW"/>
</dbReference>
<keyword evidence="3" id="KW-0474">Menaquinone biosynthesis</keyword>
<dbReference type="PANTHER" id="PTHR13929:SF0">
    <property type="entry name" value="UBIA PRENYLTRANSFERASE DOMAIN-CONTAINING PROTEIN 1"/>
    <property type="match status" value="1"/>
</dbReference>
<feature type="transmembrane region" description="Helical" evidence="8">
    <location>
        <begin position="184"/>
        <end position="211"/>
    </location>
</feature>
<feature type="transmembrane region" description="Helical" evidence="8">
    <location>
        <begin position="12"/>
        <end position="31"/>
    </location>
</feature>
<evidence type="ECO:0000256" key="5">
    <source>
        <dbReference type="ARBA" id="ARBA00022692"/>
    </source>
</evidence>
<proteinExistence type="predicted"/>
<protein>
    <submittedName>
        <fullName evidence="9">1,4-dihydroxy-2-naphthoate polyprenyltransferase</fullName>
        <ecNumber evidence="9">2.5.1.74</ecNumber>
    </submittedName>
</protein>
<dbReference type="InterPro" id="IPR000537">
    <property type="entry name" value="UbiA_prenyltransferase"/>
</dbReference>
<dbReference type="Gene3D" id="1.10.357.140">
    <property type="entry name" value="UbiA prenyltransferase"/>
    <property type="match status" value="1"/>
</dbReference>
<dbReference type="CDD" id="cd13962">
    <property type="entry name" value="PT_UbiA_UBIAD1"/>
    <property type="match status" value="1"/>
</dbReference>
<evidence type="ECO:0000313" key="9">
    <source>
        <dbReference type="EMBL" id="XCJ17009.1"/>
    </source>
</evidence>
<keyword evidence="4 9" id="KW-0808">Transferase</keyword>
<evidence type="ECO:0000256" key="7">
    <source>
        <dbReference type="ARBA" id="ARBA00023136"/>
    </source>
</evidence>
<organism evidence="9">
    <name type="scientific">Sporolactobacillus sp. Y61</name>
    <dbReference type="NCBI Taxonomy" id="3160863"/>
    <lineage>
        <taxon>Bacteria</taxon>
        <taxon>Bacillati</taxon>
        <taxon>Bacillota</taxon>
        <taxon>Bacilli</taxon>
        <taxon>Bacillales</taxon>
        <taxon>Sporolactobacillaceae</taxon>
        <taxon>Sporolactobacillus</taxon>
    </lineage>
</organism>
<comment type="pathway">
    <text evidence="2">Quinol/quinone metabolism; menaquinone biosynthesis.</text>
</comment>
<feature type="transmembrane region" description="Helical" evidence="8">
    <location>
        <begin position="144"/>
        <end position="164"/>
    </location>
</feature>
<feature type="transmembrane region" description="Helical" evidence="8">
    <location>
        <begin position="113"/>
        <end position="132"/>
    </location>
</feature>
<evidence type="ECO:0000256" key="3">
    <source>
        <dbReference type="ARBA" id="ARBA00022428"/>
    </source>
</evidence>
<comment type="subcellular location">
    <subcellularLocation>
        <location evidence="1">Membrane</location>
        <topology evidence="1">Multi-pass membrane protein</topology>
    </subcellularLocation>
</comment>
<dbReference type="GO" id="GO:0046428">
    <property type="term" value="F:1,4-dihydroxy-2-naphthoate polyprenyltransferase activity"/>
    <property type="evidence" value="ECO:0007669"/>
    <property type="project" value="UniProtKB-EC"/>
</dbReference>
<keyword evidence="7 8" id="KW-0472">Membrane</keyword>
<feature type="transmembrane region" description="Helical" evidence="8">
    <location>
        <begin position="232"/>
        <end position="250"/>
    </location>
</feature>
<feature type="transmembrane region" description="Helical" evidence="8">
    <location>
        <begin position="287"/>
        <end position="311"/>
    </location>
</feature>
<evidence type="ECO:0000256" key="6">
    <source>
        <dbReference type="ARBA" id="ARBA00022989"/>
    </source>
</evidence>
<sequence>MSLYAFLKLVEIKTKLASLFPLIVGLLFVTYRYNTFKPLNTLIFFGSMVLFDMATTAINNYMDYRKATSEEYRRRENIIGQERIPEWLVVLTILTLVTSATALGIWLVVRTDLIVLLAGMLCFAIGILYSFGPIPISRMPLGEIFSGITMGFGILFLAVYVNAFDQGIANLVWEGAIVTLRVDLIQFIDIILVSLPCIFTISNIMLANNICDLDDDIRNHRFTLPYYIGRRYAIWLFNGLYLASFVAILACVLLKILPLIMLLVLPVVLPVYRLVKKFNQKQVKSQTFNVAVKNLVLVNGTIAVLLMIAVFF</sequence>
<name>A0AAU8IF50_9BACL</name>
<gene>
    <name evidence="9" type="primary">menA</name>
    <name evidence="9" type="ORF">ABNN70_00150</name>
</gene>
<keyword evidence="5 8" id="KW-0812">Transmembrane</keyword>
<dbReference type="NCBIfam" id="NF009926">
    <property type="entry name" value="PRK13387.1"/>
    <property type="match status" value="1"/>
</dbReference>
<dbReference type="NCBIfam" id="NF004752">
    <property type="entry name" value="PRK06080.1-4"/>
    <property type="match status" value="1"/>
</dbReference>
<dbReference type="AlphaFoldDB" id="A0AAU8IF50"/>
<accession>A0AAU8IF50</accession>
<evidence type="ECO:0000256" key="4">
    <source>
        <dbReference type="ARBA" id="ARBA00022679"/>
    </source>
</evidence>
<dbReference type="Pfam" id="PF01040">
    <property type="entry name" value="UbiA"/>
    <property type="match status" value="1"/>
</dbReference>
<dbReference type="InterPro" id="IPR044878">
    <property type="entry name" value="UbiA_sf"/>
</dbReference>
<dbReference type="PANTHER" id="PTHR13929">
    <property type="entry name" value="1,4-DIHYDROXY-2-NAPHTHOATE OCTAPRENYLTRANSFERASE"/>
    <property type="match status" value="1"/>
</dbReference>